<accession>A0ABS8TR51</accession>
<evidence type="ECO:0000313" key="2">
    <source>
        <dbReference type="Proteomes" id="UP000823775"/>
    </source>
</evidence>
<feature type="non-terminal residue" evidence="1">
    <location>
        <position position="1"/>
    </location>
</feature>
<comment type="caution">
    <text evidence="1">The sequence shown here is derived from an EMBL/GenBank/DDBJ whole genome shotgun (WGS) entry which is preliminary data.</text>
</comment>
<dbReference type="EMBL" id="JACEIK010001954">
    <property type="protein sequence ID" value="MCD7473329.1"/>
    <property type="molecule type" value="Genomic_DNA"/>
</dbReference>
<proteinExistence type="predicted"/>
<evidence type="ECO:0000313" key="1">
    <source>
        <dbReference type="EMBL" id="MCD7473329.1"/>
    </source>
</evidence>
<reference evidence="1 2" key="1">
    <citation type="journal article" date="2021" name="BMC Genomics">
        <title>Datura genome reveals duplications of psychoactive alkaloid biosynthetic genes and high mutation rate following tissue culture.</title>
        <authorList>
            <person name="Rajewski A."/>
            <person name="Carter-House D."/>
            <person name="Stajich J."/>
            <person name="Litt A."/>
        </authorList>
    </citation>
    <scope>NUCLEOTIDE SEQUENCE [LARGE SCALE GENOMIC DNA]</scope>
    <source>
        <strain evidence="1">AR-01</strain>
    </source>
</reference>
<gene>
    <name evidence="1" type="ORF">HAX54_015112</name>
</gene>
<sequence>NLTKYSRVKLLPRRYHCNRSIFAATKPQRRSSYCCSRTLNSVRSAKAVQSSMFL</sequence>
<organism evidence="1 2">
    <name type="scientific">Datura stramonium</name>
    <name type="common">Jimsonweed</name>
    <name type="synonym">Common thornapple</name>
    <dbReference type="NCBI Taxonomy" id="4076"/>
    <lineage>
        <taxon>Eukaryota</taxon>
        <taxon>Viridiplantae</taxon>
        <taxon>Streptophyta</taxon>
        <taxon>Embryophyta</taxon>
        <taxon>Tracheophyta</taxon>
        <taxon>Spermatophyta</taxon>
        <taxon>Magnoliopsida</taxon>
        <taxon>eudicotyledons</taxon>
        <taxon>Gunneridae</taxon>
        <taxon>Pentapetalae</taxon>
        <taxon>asterids</taxon>
        <taxon>lamiids</taxon>
        <taxon>Solanales</taxon>
        <taxon>Solanaceae</taxon>
        <taxon>Solanoideae</taxon>
        <taxon>Datureae</taxon>
        <taxon>Datura</taxon>
    </lineage>
</organism>
<protein>
    <submittedName>
        <fullName evidence="1">Uncharacterized protein</fullName>
    </submittedName>
</protein>
<dbReference type="Proteomes" id="UP000823775">
    <property type="component" value="Unassembled WGS sequence"/>
</dbReference>
<keyword evidence="2" id="KW-1185">Reference proteome</keyword>
<feature type="non-terminal residue" evidence="1">
    <location>
        <position position="54"/>
    </location>
</feature>
<name>A0ABS8TR51_DATST</name>